<dbReference type="PROSITE" id="PS00092">
    <property type="entry name" value="N6_MTASE"/>
    <property type="match status" value="1"/>
</dbReference>
<dbReference type="Gene3D" id="1.20.1260.30">
    <property type="match status" value="1"/>
</dbReference>
<dbReference type="SUPFAM" id="SSF53335">
    <property type="entry name" value="S-adenosyl-L-methionine-dependent methyltransferases"/>
    <property type="match status" value="1"/>
</dbReference>
<dbReference type="STRING" id="1790137.AXE80_06870"/>
<dbReference type="EC" id="2.1.1.72" evidence="2"/>
<keyword evidence="4 10" id="KW-0808">Transferase</keyword>
<evidence type="ECO:0000256" key="2">
    <source>
        <dbReference type="ARBA" id="ARBA00011900"/>
    </source>
</evidence>
<dbReference type="RefSeq" id="WP_068825715.1">
    <property type="nucleotide sequence ID" value="NZ_CP014224.1"/>
</dbReference>
<dbReference type="InterPro" id="IPR003356">
    <property type="entry name" value="DNA_methylase_A-5"/>
</dbReference>
<feature type="domain" description="N6 adenine-specific DNA methyltransferase N-terminal" evidence="9">
    <location>
        <begin position="8"/>
        <end position="167"/>
    </location>
</feature>
<organism evidence="10 11">
    <name type="scientific">Wenyingzhuangia fucanilytica</name>
    <dbReference type="NCBI Taxonomy" id="1790137"/>
    <lineage>
        <taxon>Bacteria</taxon>
        <taxon>Pseudomonadati</taxon>
        <taxon>Bacteroidota</taxon>
        <taxon>Flavobacteriia</taxon>
        <taxon>Flavobacteriales</taxon>
        <taxon>Flavobacteriaceae</taxon>
        <taxon>Wenyingzhuangia</taxon>
    </lineage>
</organism>
<name>A0A1B1Y5I7_9FLAO</name>
<dbReference type="Gene3D" id="3.40.50.150">
    <property type="entry name" value="Vaccinia Virus protein VP39"/>
    <property type="match status" value="1"/>
</dbReference>
<dbReference type="GO" id="GO:0008170">
    <property type="term" value="F:N-methyltransferase activity"/>
    <property type="evidence" value="ECO:0007669"/>
    <property type="project" value="InterPro"/>
</dbReference>
<reference evidence="10 11" key="1">
    <citation type="submission" date="2016-02" db="EMBL/GenBank/DDBJ databases">
        <authorList>
            <person name="Wen L."/>
            <person name="He K."/>
            <person name="Yang H."/>
        </authorList>
    </citation>
    <scope>NUCLEOTIDE SEQUENCE [LARGE SCALE GENOMIC DNA]</scope>
    <source>
        <strain evidence="10 11">CZ1127</strain>
    </source>
</reference>
<dbReference type="PANTHER" id="PTHR42933">
    <property type="entry name" value="SLR6095 PROTEIN"/>
    <property type="match status" value="1"/>
</dbReference>
<gene>
    <name evidence="10" type="ORF">AXE80_06870</name>
</gene>
<evidence type="ECO:0000256" key="7">
    <source>
        <dbReference type="ARBA" id="ARBA00047942"/>
    </source>
</evidence>
<dbReference type="KEGG" id="wfu:AXE80_06870"/>
<dbReference type="InterPro" id="IPR051537">
    <property type="entry name" value="DNA_Adenine_Mtase"/>
</dbReference>
<keyword evidence="3 10" id="KW-0489">Methyltransferase</keyword>
<dbReference type="InterPro" id="IPR029063">
    <property type="entry name" value="SAM-dependent_MTases_sf"/>
</dbReference>
<dbReference type="InterPro" id="IPR002052">
    <property type="entry name" value="DNA_methylase_N6_adenine_CS"/>
</dbReference>
<evidence type="ECO:0000313" key="10">
    <source>
        <dbReference type="EMBL" id="ANW96020.1"/>
    </source>
</evidence>
<accession>A0A1B1Y5I7</accession>
<evidence type="ECO:0000256" key="4">
    <source>
        <dbReference type="ARBA" id="ARBA00022679"/>
    </source>
</evidence>
<keyword evidence="5" id="KW-0949">S-adenosyl-L-methionine</keyword>
<evidence type="ECO:0000256" key="5">
    <source>
        <dbReference type="ARBA" id="ARBA00022691"/>
    </source>
</evidence>
<dbReference type="GO" id="GO:0009007">
    <property type="term" value="F:site-specific DNA-methyltransferase (adenine-specific) activity"/>
    <property type="evidence" value="ECO:0007669"/>
    <property type="project" value="UniProtKB-EC"/>
</dbReference>
<dbReference type="Proteomes" id="UP000092967">
    <property type="component" value="Chromosome"/>
</dbReference>
<evidence type="ECO:0000259" key="9">
    <source>
        <dbReference type="Pfam" id="PF12161"/>
    </source>
</evidence>
<dbReference type="OrthoDB" id="9814572at2"/>
<dbReference type="AlphaFoldDB" id="A0A1B1Y5I7"/>
<proteinExistence type="inferred from homology"/>
<comment type="similarity">
    <text evidence="1">Belongs to the N(4)/N(6)-methyltransferase family.</text>
</comment>
<dbReference type="InterPro" id="IPR022749">
    <property type="entry name" value="D12N6_MeTrfase_N"/>
</dbReference>
<comment type="catalytic activity">
    <reaction evidence="7">
        <text>a 2'-deoxyadenosine in DNA + S-adenosyl-L-methionine = an N(6)-methyl-2'-deoxyadenosine in DNA + S-adenosyl-L-homocysteine + H(+)</text>
        <dbReference type="Rhea" id="RHEA:15197"/>
        <dbReference type="Rhea" id="RHEA-COMP:12418"/>
        <dbReference type="Rhea" id="RHEA-COMP:12419"/>
        <dbReference type="ChEBI" id="CHEBI:15378"/>
        <dbReference type="ChEBI" id="CHEBI:57856"/>
        <dbReference type="ChEBI" id="CHEBI:59789"/>
        <dbReference type="ChEBI" id="CHEBI:90615"/>
        <dbReference type="ChEBI" id="CHEBI:90616"/>
        <dbReference type="EC" id="2.1.1.72"/>
    </reaction>
</comment>
<sequence>MLQNNPKLKSLIVSLWNTFWSGGIANPITAIEQITYLLFIKRLDELESKRERDAKWTGEAYESKFDGEYTPWIDESLYRPNPDASNSEKEVLYKKREEALKPRSKKELKWSFFKLLPADEMLLHFRNNVFPVIKDLNDETSSFTKYMKNAVFIIEKPSLLVEAVKKVDEIFIEIEEDAKDGKQAFQDIQGDVYEMLLKEIATAGKNGQFRTPRHLIKLLAELTEPKLGDKIADPACGTGGFLLGAYQYILSDLVRNKEPELLVEDEDGFMRASISSVLTEENKQILNDSFYGFDIDTTMVRLGLMNLMMHGIDNPHIEYKDSLSKNYNETGDYDIVLANPPFTGKLDKGDVNPDLGIDTGATELLFLARISKMLRSGGKAAVIIPEGVLFGSSSAQKATREILLKDNQLEAVISLPAGAFKPYTGVKTAILVFTKVEEDSKTWHTDKVWFYALENDGYSLDDSRRKLKENPLPIVKSEFTDRKTTKYPDRKNHFFVPLAEIQENDLDLSYNRYKEFEYIEQSYEPPKVILAKLLEMEKGILADMQELNHLIG</sequence>
<evidence type="ECO:0000256" key="3">
    <source>
        <dbReference type="ARBA" id="ARBA00022603"/>
    </source>
</evidence>
<dbReference type="GO" id="GO:0009307">
    <property type="term" value="P:DNA restriction-modification system"/>
    <property type="evidence" value="ECO:0007669"/>
    <property type="project" value="UniProtKB-KW"/>
</dbReference>
<protein>
    <recommendedName>
        <fullName evidence="2">site-specific DNA-methyltransferase (adenine-specific)</fullName>
        <ecNumber evidence="2">2.1.1.72</ecNumber>
    </recommendedName>
</protein>
<dbReference type="InterPro" id="IPR038333">
    <property type="entry name" value="T1MK-like_N_sf"/>
</dbReference>
<dbReference type="GO" id="GO:0032259">
    <property type="term" value="P:methylation"/>
    <property type="evidence" value="ECO:0007669"/>
    <property type="project" value="UniProtKB-KW"/>
</dbReference>
<evidence type="ECO:0000259" key="8">
    <source>
        <dbReference type="Pfam" id="PF02384"/>
    </source>
</evidence>
<dbReference type="PANTHER" id="PTHR42933:SF3">
    <property type="entry name" value="TYPE I RESTRICTION ENZYME MJAVIII METHYLASE SUBUNIT"/>
    <property type="match status" value="1"/>
</dbReference>
<keyword evidence="6" id="KW-0680">Restriction system</keyword>
<dbReference type="Pfam" id="PF02384">
    <property type="entry name" value="N6_Mtase"/>
    <property type="match status" value="1"/>
</dbReference>
<evidence type="ECO:0000256" key="6">
    <source>
        <dbReference type="ARBA" id="ARBA00022747"/>
    </source>
</evidence>
<keyword evidence="11" id="KW-1185">Reference proteome</keyword>
<dbReference type="PRINTS" id="PR00507">
    <property type="entry name" value="N12N6MTFRASE"/>
</dbReference>
<dbReference type="REBASE" id="152845">
    <property type="entry name" value="M.Wfu1127ORF6870P"/>
</dbReference>
<feature type="domain" description="DNA methylase adenine-specific" evidence="8">
    <location>
        <begin position="186"/>
        <end position="519"/>
    </location>
</feature>
<dbReference type="Pfam" id="PF12161">
    <property type="entry name" value="HsdM_N"/>
    <property type="match status" value="1"/>
</dbReference>
<dbReference type="GO" id="GO:0003677">
    <property type="term" value="F:DNA binding"/>
    <property type="evidence" value="ECO:0007669"/>
    <property type="project" value="InterPro"/>
</dbReference>
<dbReference type="EMBL" id="CP014224">
    <property type="protein sequence ID" value="ANW96020.1"/>
    <property type="molecule type" value="Genomic_DNA"/>
</dbReference>
<evidence type="ECO:0000313" key="11">
    <source>
        <dbReference type="Proteomes" id="UP000092967"/>
    </source>
</evidence>
<evidence type="ECO:0000256" key="1">
    <source>
        <dbReference type="ARBA" id="ARBA00006594"/>
    </source>
</evidence>